<evidence type="ECO:0000313" key="1">
    <source>
        <dbReference type="EMBL" id="TQL99571.1"/>
    </source>
</evidence>
<evidence type="ECO:0000313" key="2">
    <source>
        <dbReference type="Proteomes" id="UP000316096"/>
    </source>
</evidence>
<organism evidence="1 2">
    <name type="scientific">Actinoallomurus bryophytorum</name>
    <dbReference type="NCBI Taxonomy" id="1490222"/>
    <lineage>
        <taxon>Bacteria</taxon>
        <taxon>Bacillati</taxon>
        <taxon>Actinomycetota</taxon>
        <taxon>Actinomycetes</taxon>
        <taxon>Streptosporangiales</taxon>
        <taxon>Thermomonosporaceae</taxon>
        <taxon>Actinoallomurus</taxon>
    </lineage>
</organism>
<dbReference type="Proteomes" id="UP000316096">
    <property type="component" value="Unassembled WGS sequence"/>
</dbReference>
<name>A0A543CR52_9ACTN</name>
<proteinExistence type="predicted"/>
<accession>A0A543CR52</accession>
<dbReference type="EMBL" id="VFOZ01000001">
    <property type="protein sequence ID" value="TQL99571.1"/>
    <property type="molecule type" value="Genomic_DNA"/>
</dbReference>
<dbReference type="AlphaFoldDB" id="A0A543CR52"/>
<reference evidence="1 2" key="1">
    <citation type="submission" date="2019-06" db="EMBL/GenBank/DDBJ databases">
        <title>Sequencing the genomes of 1000 actinobacteria strains.</title>
        <authorList>
            <person name="Klenk H.-P."/>
        </authorList>
    </citation>
    <scope>NUCLEOTIDE SEQUENCE [LARGE SCALE GENOMIC DNA]</scope>
    <source>
        <strain evidence="1 2">DSM 102200</strain>
    </source>
</reference>
<keyword evidence="2" id="KW-1185">Reference proteome</keyword>
<sequence length="34" mass="3803">MSEMWTARAHTIAPVARTLIAFDHIGTTRLANLH</sequence>
<comment type="caution">
    <text evidence="1">The sequence shown here is derived from an EMBL/GenBank/DDBJ whole genome shotgun (WGS) entry which is preliminary data.</text>
</comment>
<gene>
    <name evidence="1" type="ORF">FB559_5264</name>
</gene>
<protein>
    <submittedName>
        <fullName evidence="1">Uncharacterized protein</fullName>
    </submittedName>
</protein>